<proteinExistence type="inferred from homology"/>
<organism evidence="5 6">
    <name type="scientific">Lawsonia intracellularis (strain PHE/MN1-00)</name>
    <dbReference type="NCBI Taxonomy" id="363253"/>
    <lineage>
        <taxon>Bacteria</taxon>
        <taxon>Pseudomonadati</taxon>
        <taxon>Thermodesulfobacteriota</taxon>
        <taxon>Desulfovibrionia</taxon>
        <taxon>Desulfovibrionales</taxon>
        <taxon>Desulfovibrionaceae</taxon>
        <taxon>Lawsonia</taxon>
    </lineage>
</organism>
<dbReference type="EMBL" id="AM180252">
    <property type="protein sequence ID" value="CAJ54241.1"/>
    <property type="molecule type" value="Genomic_DNA"/>
</dbReference>
<dbReference type="PANTHER" id="PTHR48103">
    <property type="entry name" value="MIDASIN-RELATED"/>
    <property type="match status" value="1"/>
</dbReference>
<keyword evidence="6" id="KW-1185">Reference proteome</keyword>
<dbReference type="eggNOG" id="COG0714">
    <property type="taxonomic scope" value="Bacteria"/>
</dbReference>
<dbReference type="Pfam" id="PF08406">
    <property type="entry name" value="CbbQ_C"/>
    <property type="match status" value="1"/>
</dbReference>
<dbReference type="SUPFAM" id="SSF52540">
    <property type="entry name" value="P-loop containing nucleoside triphosphate hydrolases"/>
    <property type="match status" value="1"/>
</dbReference>
<sequence>MSHPVQLDAGQIFSGKSSGTMIFGYDAPSEYTPSIDPNYLFHESSRDVIVWFLMQNPEPLYICGPTSAGKSSLIRQIAARLNYPVFEATGHDRLEFPDLVGHLSVQNGNMVFEDGPLTLAMKIGGVFLFNEADLCSPATLAGLNTILDGSPLCIAENGGELVKPSPMFRFIVTANSNGNSDETGLYQGVMRQNIAFMDRFMLVEMGYPKAEVERDLLNRMFPEIPAEITEKMVDFANDVRRNFMGNSSAHDALDVTLSTRTLIRWARLTIAFQPLSKQGISPIMYALDRALGFRASTTSRAALHEMAQRIFPSISN</sequence>
<dbReference type="Pfam" id="PF07728">
    <property type="entry name" value="AAA_5"/>
    <property type="match status" value="1"/>
</dbReference>
<dbReference type="InterPro" id="IPR027417">
    <property type="entry name" value="P-loop_NTPase"/>
</dbReference>
<comment type="similarity">
    <text evidence="1">Belongs to the CbbQ/NirQ/NorQ/GpvN family.</text>
</comment>
<dbReference type="InterPro" id="IPR011704">
    <property type="entry name" value="ATPase_dyneun-rel_AAA"/>
</dbReference>
<dbReference type="InterPro" id="IPR013615">
    <property type="entry name" value="CbbQ_C"/>
</dbReference>
<gene>
    <name evidence="5" type="ordered locus">LI0185</name>
</gene>
<dbReference type="Proteomes" id="UP000002430">
    <property type="component" value="Chromosome"/>
</dbReference>
<protein>
    <submittedName>
        <fullName evidence="5">MoxR-like ATPases</fullName>
    </submittedName>
</protein>
<dbReference type="PANTHER" id="PTHR48103:SF2">
    <property type="entry name" value="MIDASIN"/>
    <property type="match status" value="1"/>
</dbReference>
<evidence type="ECO:0000256" key="3">
    <source>
        <dbReference type="ARBA" id="ARBA00022840"/>
    </source>
</evidence>
<evidence type="ECO:0000313" key="6">
    <source>
        <dbReference type="Proteomes" id="UP000002430"/>
    </source>
</evidence>
<dbReference type="GO" id="GO:0005524">
    <property type="term" value="F:ATP binding"/>
    <property type="evidence" value="ECO:0007669"/>
    <property type="project" value="UniProtKB-KW"/>
</dbReference>
<dbReference type="KEGG" id="lip:LI0185"/>
<dbReference type="AlphaFoldDB" id="Q1MRY5"/>
<evidence type="ECO:0000259" key="4">
    <source>
        <dbReference type="SMART" id="SM00382"/>
    </source>
</evidence>
<dbReference type="HOGENOM" id="CLU_051316_0_0_7"/>
<dbReference type="GO" id="GO:0030687">
    <property type="term" value="C:preribosome, large subunit precursor"/>
    <property type="evidence" value="ECO:0007669"/>
    <property type="project" value="TreeGrafter"/>
</dbReference>
<dbReference type="GO" id="GO:0016887">
    <property type="term" value="F:ATP hydrolysis activity"/>
    <property type="evidence" value="ECO:0007669"/>
    <property type="project" value="InterPro"/>
</dbReference>
<dbReference type="Gene3D" id="3.40.50.300">
    <property type="entry name" value="P-loop containing nucleotide triphosphate hydrolases"/>
    <property type="match status" value="1"/>
</dbReference>
<dbReference type="STRING" id="363253.LI0185"/>
<dbReference type="OrthoDB" id="5429767at2"/>
<evidence type="ECO:0000256" key="2">
    <source>
        <dbReference type="ARBA" id="ARBA00022741"/>
    </source>
</evidence>
<dbReference type="RefSeq" id="WP_011526267.1">
    <property type="nucleotide sequence ID" value="NC_008011.1"/>
</dbReference>
<evidence type="ECO:0000313" key="5">
    <source>
        <dbReference type="EMBL" id="CAJ54241.1"/>
    </source>
</evidence>
<keyword evidence="3" id="KW-0067">ATP-binding</keyword>
<evidence type="ECO:0000256" key="1">
    <source>
        <dbReference type="ARBA" id="ARBA00009417"/>
    </source>
</evidence>
<reference evidence="5 6" key="1">
    <citation type="submission" date="2005-11" db="EMBL/GenBank/DDBJ databases">
        <title>The complete genome sequence of Lawsonia intracellularis: the causative agent of proliferative enteropathy.</title>
        <authorList>
            <person name="Kaur K."/>
            <person name="Zhang Q."/>
            <person name="Beckler D."/>
            <person name="Munir S."/>
            <person name="Li L."/>
            <person name="Kinsley K."/>
            <person name="Herron L."/>
            <person name="Peterson A."/>
            <person name="May B."/>
            <person name="Singh S."/>
            <person name="Gebhart C."/>
            <person name="Kapur V."/>
        </authorList>
    </citation>
    <scope>NUCLEOTIDE SEQUENCE [LARGE SCALE GENOMIC DNA]</scope>
    <source>
        <strain evidence="5 6">PHE/MN1-00</strain>
    </source>
</reference>
<dbReference type="SMART" id="SM00382">
    <property type="entry name" value="AAA"/>
    <property type="match status" value="1"/>
</dbReference>
<accession>Q1MRY5</accession>
<dbReference type="InterPro" id="IPR003593">
    <property type="entry name" value="AAA+_ATPase"/>
</dbReference>
<dbReference type="GO" id="GO:0000027">
    <property type="term" value="P:ribosomal large subunit assembly"/>
    <property type="evidence" value="ECO:0007669"/>
    <property type="project" value="TreeGrafter"/>
</dbReference>
<feature type="domain" description="AAA+ ATPase" evidence="4">
    <location>
        <begin position="56"/>
        <end position="196"/>
    </location>
</feature>
<name>Q1MRY5_LAWIP</name>
<keyword evidence="2" id="KW-0547">Nucleotide-binding</keyword>